<proteinExistence type="predicted"/>
<evidence type="ECO:0000313" key="6">
    <source>
        <dbReference type="Proteomes" id="UP001168363"/>
    </source>
</evidence>
<dbReference type="InterPro" id="IPR050627">
    <property type="entry name" value="Nitroreductase/BluB"/>
</dbReference>
<dbReference type="Pfam" id="PF00881">
    <property type="entry name" value="Nitroreductase"/>
    <property type="match status" value="1"/>
</dbReference>
<reference evidence="5" key="1">
    <citation type="submission" date="2023-06" db="EMBL/GenBank/DDBJ databases">
        <title>Genome sequence of Nocardioides sp. SOB44.</title>
        <authorList>
            <person name="Zhang G."/>
        </authorList>
    </citation>
    <scope>NUCLEOTIDE SEQUENCE</scope>
    <source>
        <strain evidence="5">SOB44</strain>
    </source>
</reference>
<name>A0ABT8TLL1_9ACTN</name>
<accession>A0ABT8TLL1</accession>
<evidence type="ECO:0000313" key="5">
    <source>
        <dbReference type="EMBL" id="MDO3394108.1"/>
    </source>
</evidence>
<keyword evidence="2" id="KW-0288">FMN</keyword>
<dbReference type="Gene3D" id="3.40.109.10">
    <property type="entry name" value="NADH Oxidase"/>
    <property type="match status" value="1"/>
</dbReference>
<dbReference type="PANTHER" id="PTHR23026:SF90">
    <property type="entry name" value="IODOTYROSINE DEIODINASE 1"/>
    <property type="match status" value="1"/>
</dbReference>
<dbReference type="InterPro" id="IPR029479">
    <property type="entry name" value="Nitroreductase"/>
</dbReference>
<evidence type="ECO:0000256" key="1">
    <source>
        <dbReference type="ARBA" id="ARBA00022630"/>
    </source>
</evidence>
<keyword evidence="3" id="KW-0560">Oxidoreductase</keyword>
<organism evidence="5 6">
    <name type="scientific">Nocardioides cremeus</name>
    <dbReference type="NCBI Taxonomy" id="3058044"/>
    <lineage>
        <taxon>Bacteria</taxon>
        <taxon>Bacillati</taxon>
        <taxon>Actinomycetota</taxon>
        <taxon>Actinomycetes</taxon>
        <taxon>Propionibacteriales</taxon>
        <taxon>Nocardioidaceae</taxon>
        <taxon>Nocardioides</taxon>
    </lineage>
</organism>
<comment type="caution">
    <text evidence="5">The sequence shown here is derived from an EMBL/GenBank/DDBJ whole genome shotgun (WGS) entry which is preliminary data.</text>
</comment>
<gene>
    <name evidence="5" type="ORF">QWJ41_00090</name>
</gene>
<evidence type="ECO:0000256" key="2">
    <source>
        <dbReference type="ARBA" id="ARBA00022643"/>
    </source>
</evidence>
<evidence type="ECO:0000259" key="4">
    <source>
        <dbReference type="Pfam" id="PF00881"/>
    </source>
</evidence>
<dbReference type="CDD" id="cd02144">
    <property type="entry name" value="iodotyrosine_dehalogenase"/>
    <property type="match status" value="1"/>
</dbReference>
<dbReference type="RefSeq" id="WP_302705066.1">
    <property type="nucleotide sequence ID" value="NZ_JAULSC010000001.1"/>
</dbReference>
<keyword evidence="1" id="KW-0285">Flavoprotein</keyword>
<dbReference type="InterPro" id="IPR000415">
    <property type="entry name" value="Nitroreductase-like"/>
</dbReference>
<evidence type="ECO:0000256" key="3">
    <source>
        <dbReference type="ARBA" id="ARBA00023002"/>
    </source>
</evidence>
<keyword evidence="6" id="KW-1185">Reference proteome</keyword>
<dbReference type="Proteomes" id="UP001168363">
    <property type="component" value="Unassembled WGS sequence"/>
</dbReference>
<dbReference type="SUPFAM" id="SSF55469">
    <property type="entry name" value="FMN-dependent nitroreductase-like"/>
    <property type="match status" value="1"/>
</dbReference>
<dbReference type="EMBL" id="JAULSC010000001">
    <property type="protein sequence ID" value="MDO3394108.1"/>
    <property type="molecule type" value="Genomic_DNA"/>
</dbReference>
<protein>
    <submittedName>
        <fullName evidence="5">Nitroreductase family protein</fullName>
    </submittedName>
</protein>
<sequence>MPESVPAPQLSLPDDEARARVAAFADDLARRRTVRDFSSRPVAAGVLEDAVRAAASAPSGAHVQPWRFVLVTDADVRRRLREAAEAEEREFYDRRASEEWLDALAPLGTDATKPFLTHAAALVVVFEVHAGPTSPKPYYVKESCGIAVGFLLAALHQAGLATLTHTPSPMRFLGEVLGRPPEERGFVVVAVGHPAEDARVPALERKPLDEVLVRV</sequence>
<feature type="domain" description="Nitroreductase" evidence="4">
    <location>
        <begin position="29"/>
        <end position="193"/>
    </location>
</feature>
<dbReference type="PANTHER" id="PTHR23026">
    <property type="entry name" value="NADPH NITROREDUCTASE"/>
    <property type="match status" value="1"/>
</dbReference>